<dbReference type="AlphaFoldDB" id="A0A9N7UEZ3"/>
<dbReference type="EMBL" id="CADEAL010001091">
    <property type="protein sequence ID" value="CAB1428818.1"/>
    <property type="molecule type" value="Genomic_DNA"/>
</dbReference>
<gene>
    <name evidence="2" type="ORF">PLEPLA_LOCUS16793</name>
</gene>
<feature type="region of interest" description="Disordered" evidence="1">
    <location>
        <begin position="159"/>
        <end position="203"/>
    </location>
</feature>
<reference evidence="2" key="1">
    <citation type="submission" date="2020-03" db="EMBL/GenBank/DDBJ databases">
        <authorList>
            <person name="Weist P."/>
        </authorList>
    </citation>
    <scope>NUCLEOTIDE SEQUENCE</scope>
</reference>
<keyword evidence="3" id="KW-1185">Reference proteome</keyword>
<organism evidence="2 3">
    <name type="scientific">Pleuronectes platessa</name>
    <name type="common">European plaice</name>
    <dbReference type="NCBI Taxonomy" id="8262"/>
    <lineage>
        <taxon>Eukaryota</taxon>
        <taxon>Metazoa</taxon>
        <taxon>Chordata</taxon>
        <taxon>Craniata</taxon>
        <taxon>Vertebrata</taxon>
        <taxon>Euteleostomi</taxon>
        <taxon>Actinopterygii</taxon>
        <taxon>Neopterygii</taxon>
        <taxon>Teleostei</taxon>
        <taxon>Neoteleostei</taxon>
        <taxon>Acanthomorphata</taxon>
        <taxon>Carangaria</taxon>
        <taxon>Pleuronectiformes</taxon>
        <taxon>Pleuronectoidei</taxon>
        <taxon>Pleuronectidae</taxon>
        <taxon>Pleuronectes</taxon>
    </lineage>
</organism>
<evidence type="ECO:0000313" key="2">
    <source>
        <dbReference type="EMBL" id="CAB1428818.1"/>
    </source>
</evidence>
<proteinExistence type="predicted"/>
<feature type="region of interest" description="Disordered" evidence="1">
    <location>
        <begin position="26"/>
        <end position="47"/>
    </location>
</feature>
<feature type="compositionally biased region" description="Basic residues" evidence="1">
    <location>
        <begin position="185"/>
        <end position="194"/>
    </location>
</feature>
<accession>A0A9N7UEZ3</accession>
<evidence type="ECO:0000313" key="3">
    <source>
        <dbReference type="Proteomes" id="UP001153269"/>
    </source>
</evidence>
<name>A0A9N7UEZ3_PLEPL</name>
<sequence>MFPNSTGLDFLLWELGLFEEADQASSLEGCEDRPRLTNTSSSERRPRDKRFLHRPTLALWGLHLQGSGGAATPQSSLCHYPRLQRSGELHNKARGFSEVLRSSSAASYRQPRSGNKTGWEEERKKVWALVLLSCLNVSSVYRCVLSFFLKQQQLHPSCSRRPLHHPSCSPPPLHHPSCRAERQQFSKHHKHSRRSCPTTGERNAHPLVHNDFNMFGNFTGPCEDRSDRREWGRESTGEHGSERGMIERLNMCQREWEFFWRPERRVAQSEPE</sequence>
<comment type="caution">
    <text evidence="2">The sequence shown here is derived from an EMBL/GenBank/DDBJ whole genome shotgun (WGS) entry which is preliminary data.</text>
</comment>
<evidence type="ECO:0000256" key="1">
    <source>
        <dbReference type="SAM" id="MobiDB-lite"/>
    </source>
</evidence>
<dbReference type="Proteomes" id="UP001153269">
    <property type="component" value="Unassembled WGS sequence"/>
</dbReference>
<protein>
    <submittedName>
        <fullName evidence="2">Uncharacterized protein</fullName>
    </submittedName>
</protein>